<dbReference type="GO" id="GO:0009263">
    <property type="term" value="P:deoxyribonucleotide biosynthetic process"/>
    <property type="evidence" value="ECO:0007669"/>
    <property type="project" value="UniProtKB-KW"/>
</dbReference>
<evidence type="ECO:0000259" key="14">
    <source>
        <dbReference type="Pfam" id="PF02867"/>
    </source>
</evidence>
<gene>
    <name evidence="15" type="primary">nrdZ</name>
    <name evidence="15" type="ORF">LMG26858_04252</name>
</gene>
<keyword evidence="8" id="KW-1015">Disulfide bond</keyword>
<dbReference type="GO" id="GO:0071897">
    <property type="term" value="P:DNA biosynthetic process"/>
    <property type="evidence" value="ECO:0007669"/>
    <property type="project" value="UniProtKB-KW"/>
</dbReference>
<evidence type="ECO:0000256" key="6">
    <source>
        <dbReference type="ARBA" id="ARBA00023002"/>
    </source>
</evidence>
<dbReference type="AlphaFoldDB" id="A0A6S7EA75"/>
<keyword evidence="5 11" id="KW-0547">Nucleotide-binding</keyword>
<evidence type="ECO:0000256" key="4">
    <source>
        <dbReference type="ARBA" id="ARBA00022634"/>
    </source>
</evidence>
<keyword evidence="16" id="KW-1185">Reference proteome</keyword>
<evidence type="ECO:0000256" key="9">
    <source>
        <dbReference type="ARBA" id="ARBA00023285"/>
    </source>
</evidence>
<dbReference type="SUPFAM" id="SSF51998">
    <property type="entry name" value="PFL-like glycyl radical enzymes"/>
    <property type="match status" value="1"/>
</dbReference>
<dbReference type="NCBIfam" id="TIGR02504">
    <property type="entry name" value="NrdJ_Z"/>
    <property type="match status" value="1"/>
</dbReference>
<reference evidence="15 16" key="1">
    <citation type="submission" date="2020-04" db="EMBL/GenBank/DDBJ databases">
        <authorList>
            <person name="De Canck E."/>
        </authorList>
    </citation>
    <scope>NUCLEOTIDE SEQUENCE [LARGE SCALE GENOMIC DNA]</scope>
    <source>
        <strain evidence="15 16">LMG 26858</strain>
    </source>
</reference>
<evidence type="ECO:0000259" key="13">
    <source>
        <dbReference type="Pfam" id="PF00317"/>
    </source>
</evidence>
<dbReference type="InterPro" id="IPR000788">
    <property type="entry name" value="RNR_lg_C"/>
</dbReference>
<evidence type="ECO:0000313" key="15">
    <source>
        <dbReference type="EMBL" id="CAB3901337.1"/>
    </source>
</evidence>
<dbReference type="GO" id="GO:0005524">
    <property type="term" value="F:ATP binding"/>
    <property type="evidence" value="ECO:0007669"/>
    <property type="project" value="InterPro"/>
</dbReference>
<dbReference type="Pfam" id="PF02867">
    <property type="entry name" value="Ribonuc_red_lgC"/>
    <property type="match status" value="1"/>
</dbReference>
<sequence length="611" mass="66241">MHDEEPSQTGTEPLPVQRVCAQVLADRYAAPGERSTQQIYARVAHALAQAEQPARQPEFARLFLDNMAAGAIGAGRIMANAGIDACTTMVNCFVQPIGGGTPALPFDAGLAQAGTTLAMGGGVGYDFSPLPPAAACADARSAAPAVCQAIDLYDQACLNIRWQGSRRGAQMAVLSCSHPDILEFVRAKRGRQRWSTFNVSVAVTDAFFAAVQCNASWALVHTVPPDPEGASKEAVRLDDGLWRYQVMPARALWREICEQALHSAEPGLLYIDTINRANNLRTLETLRATNPCGEQPLPDHGSCVLGPINLTRAVTHPFGVEGAPRLDLEALARMARTQVRMLDNVIDLTRWPLSSQADEARAKRRIGVGVTGLADMLIMMGLRYDSDPGRAAAQTVLRCIRDHAYAASAELARERGVFPLYRPADYLAEDAACRQLPDDVRRAIAAHGLRNSHLVSLAPTGSVSLAFADNCSNGVEPAHGWTYRRRLQLRGQPAEDARVENHAWRLWRRLHPQPAPLPDYFRAARDIAPEDHVAMVASLQPYVDASISKTVPVPGDWPVERVQALFMQGWRAGLKGLTIFRPDPAMDAVLSEDSPASVPSDPATPDCRSCG</sequence>
<proteinExistence type="inferred from homology"/>
<dbReference type="CDD" id="cd02888">
    <property type="entry name" value="RNR_II_dimer"/>
    <property type="match status" value="1"/>
</dbReference>
<organism evidence="15 16">
    <name type="scientific">Achromobacter anxifer</name>
    <dbReference type="NCBI Taxonomy" id="1287737"/>
    <lineage>
        <taxon>Bacteria</taxon>
        <taxon>Pseudomonadati</taxon>
        <taxon>Pseudomonadota</taxon>
        <taxon>Betaproteobacteria</taxon>
        <taxon>Burkholderiales</taxon>
        <taxon>Alcaligenaceae</taxon>
        <taxon>Achromobacter</taxon>
    </lineage>
</organism>
<evidence type="ECO:0000256" key="11">
    <source>
        <dbReference type="RuleBase" id="RU364064"/>
    </source>
</evidence>
<dbReference type="InterPro" id="IPR013509">
    <property type="entry name" value="RNR_lsu_N"/>
</dbReference>
<keyword evidence="4 11" id="KW-0237">DNA synthesis</keyword>
<keyword evidence="7" id="KW-0215">Deoxyribonucleotide synthesis</keyword>
<keyword evidence="3 11" id="KW-0846">Cobalamin</keyword>
<feature type="region of interest" description="Disordered" evidence="12">
    <location>
        <begin position="590"/>
        <end position="611"/>
    </location>
</feature>
<dbReference type="GO" id="GO:0031419">
    <property type="term" value="F:cobalamin binding"/>
    <property type="evidence" value="ECO:0007669"/>
    <property type="project" value="UniProtKB-KW"/>
</dbReference>
<dbReference type="PRINTS" id="PR01183">
    <property type="entry name" value="RIBORDTASEM1"/>
</dbReference>
<dbReference type="GO" id="GO:0004748">
    <property type="term" value="F:ribonucleoside-diphosphate reductase activity, thioredoxin disulfide as acceptor"/>
    <property type="evidence" value="ECO:0007669"/>
    <property type="project" value="UniProtKB-EC"/>
</dbReference>
<evidence type="ECO:0000256" key="2">
    <source>
        <dbReference type="ARBA" id="ARBA00007405"/>
    </source>
</evidence>
<evidence type="ECO:0000313" key="16">
    <source>
        <dbReference type="Proteomes" id="UP000494117"/>
    </source>
</evidence>
<feature type="domain" description="Ribonucleotide reductase large subunit C-terminal" evidence="14">
    <location>
        <begin position="110"/>
        <end position="579"/>
    </location>
</feature>
<dbReference type="PANTHER" id="PTHR43371">
    <property type="entry name" value="VITAMIN B12-DEPENDENT RIBONUCLEOTIDE REDUCTASE"/>
    <property type="match status" value="1"/>
</dbReference>
<feature type="domain" description="Ribonucleotide reductase large subunit N-terminal" evidence="13">
    <location>
        <begin position="20"/>
        <end position="83"/>
    </location>
</feature>
<keyword evidence="6 11" id="KW-0560">Oxidoreductase</keyword>
<protein>
    <recommendedName>
        <fullName evidence="11">Vitamin B12-dependent ribonucleotide reductase</fullName>
        <ecNumber evidence="11">1.17.4.1</ecNumber>
    </recommendedName>
</protein>
<comment type="similarity">
    <text evidence="2 11">Belongs to the ribonucleoside diphosphate reductase class-2 family.</text>
</comment>
<comment type="cofactor">
    <cofactor evidence="1 11">
        <name>adenosylcob(III)alamin</name>
        <dbReference type="ChEBI" id="CHEBI:18408"/>
    </cofactor>
</comment>
<evidence type="ECO:0000256" key="7">
    <source>
        <dbReference type="ARBA" id="ARBA00023116"/>
    </source>
</evidence>
<dbReference type="InterPro" id="IPR050862">
    <property type="entry name" value="RdRp_reductase_class-2"/>
</dbReference>
<comment type="catalytic activity">
    <reaction evidence="10 11">
        <text>a 2'-deoxyribonucleoside 5'-diphosphate + [thioredoxin]-disulfide + H2O = a ribonucleoside 5'-diphosphate + [thioredoxin]-dithiol</text>
        <dbReference type="Rhea" id="RHEA:23252"/>
        <dbReference type="Rhea" id="RHEA-COMP:10698"/>
        <dbReference type="Rhea" id="RHEA-COMP:10700"/>
        <dbReference type="ChEBI" id="CHEBI:15377"/>
        <dbReference type="ChEBI" id="CHEBI:29950"/>
        <dbReference type="ChEBI" id="CHEBI:50058"/>
        <dbReference type="ChEBI" id="CHEBI:57930"/>
        <dbReference type="ChEBI" id="CHEBI:73316"/>
        <dbReference type="EC" id="1.17.4.1"/>
    </reaction>
</comment>
<dbReference type="PANTHER" id="PTHR43371:SF1">
    <property type="entry name" value="RIBONUCLEOSIDE-DIPHOSPHATE REDUCTASE"/>
    <property type="match status" value="1"/>
</dbReference>
<dbReference type="EC" id="1.17.4.1" evidence="11"/>
<evidence type="ECO:0000256" key="5">
    <source>
        <dbReference type="ARBA" id="ARBA00022741"/>
    </source>
</evidence>
<evidence type="ECO:0000256" key="12">
    <source>
        <dbReference type="SAM" id="MobiDB-lite"/>
    </source>
</evidence>
<dbReference type="InterPro" id="IPR013344">
    <property type="entry name" value="RNR_NrdJ/NrdZ"/>
</dbReference>
<evidence type="ECO:0000256" key="1">
    <source>
        <dbReference type="ARBA" id="ARBA00001922"/>
    </source>
</evidence>
<dbReference type="EMBL" id="CADILG010000036">
    <property type="protein sequence ID" value="CAB3901337.1"/>
    <property type="molecule type" value="Genomic_DNA"/>
</dbReference>
<dbReference type="Pfam" id="PF00317">
    <property type="entry name" value="Ribonuc_red_lgN"/>
    <property type="match status" value="1"/>
</dbReference>
<name>A0A6S7EA75_9BURK</name>
<evidence type="ECO:0000256" key="10">
    <source>
        <dbReference type="ARBA" id="ARBA00047754"/>
    </source>
</evidence>
<dbReference type="Gene3D" id="3.20.70.20">
    <property type="match status" value="1"/>
</dbReference>
<evidence type="ECO:0000256" key="3">
    <source>
        <dbReference type="ARBA" id="ARBA00022628"/>
    </source>
</evidence>
<comment type="function">
    <text evidence="11">Catalyzes the reduction of ribonucleotides to deoxyribonucleotides. May function to provide a pool of deoxyribonucleotide precursors for DNA repair during oxygen limitation and/or for immediate growth after restoration of oxygen.</text>
</comment>
<evidence type="ECO:0000256" key="8">
    <source>
        <dbReference type="ARBA" id="ARBA00023157"/>
    </source>
</evidence>
<dbReference type="Proteomes" id="UP000494117">
    <property type="component" value="Unassembled WGS sequence"/>
</dbReference>
<dbReference type="RefSeq" id="WP_175209013.1">
    <property type="nucleotide sequence ID" value="NZ_CADILG010000036.1"/>
</dbReference>
<accession>A0A6S7EA75</accession>
<keyword evidence="9 11" id="KW-0170">Cobalt</keyword>